<sequence>MGERRRGRTEERKVPRRVREEEGLVLQGGVDGGSFDGSFGGGNTTTNGISSISTGTGTTNEGAAVPRPGVTIIYLSQITWTSVHGLARSTKNRIASRIRFPLEEKIGGKRDAFPSVFAALCQSKE</sequence>
<feature type="compositionally biased region" description="Low complexity" evidence="1">
    <location>
        <begin position="44"/>
        <end position="59"/>
    </location>
</feature>
<evidence type="ECO:0000256" key="1">
    <source>
        <dbReference type="SAM" id="MobiDB-lite"/>
    </source>
</evidence>
<reference evidence="2" key="1">
    <citation type="journal article" date="2020" name="G3 (Bethesda)">
        <title>High-Quality Assemblies for Three Invasive Social Wasps from the &lt;i&gt;Vespula&lt;/i&gt; Genus.</title>
        <authorList>
            <person name="Harrop T.W.R."/>
            <person name="Guhlin J."/>
            <person name="McLaughlin G.M."/>
            <person name="Permina E."/>
            <person name="Stockwell P."/>
            <person name="Gilligan J."/>
            <person name="Le Lec M.F."/>
            <person name="Gruber M.A.M."/>
            <person name="Quinn O."/>
            <person name="Lovegrove M."/>
            <person name="Duncan E.J."/>
            <person name="Remnant E.J."/>
            <person name="Van Eeckhoven J."/>
            <person name="Graham B."/>
            <person name="Knapp R.A."/>
            <person name="Langford K.W."/>
            <person name="Kronenberg Z."/>
            <person name="Press M.O."/>
            <person name="Eacker S.M."/>
            <person name="Wilson-Rankin E.E."/>
            <person name="Purcell J."/>
            <person name="Lester P.J."/>
            <person name="Dearden P.K."/>
        </authorList>
    </citation>
    <scope>NUCLEOTIDE SEQUENCE</scope>
    <source>
        <strain evidence="2">Volc-1</strain>
    </source>
</reference>
<feature type="compositionally biased region" description="Basic and acidic residues" evidence="1">
    <location>
        <begin position="1"/>
        <end position="22"/>
    </location>
</feature>
<dbReference type="AlphaFoldDB" id="A0A834UI55"/>
<gene>
    <name evidence="2" type="ORF">H0235_002029</name>
</gene>
<dbReference type="EMBL" id="JACSDY010000001">
    <property type="protein sequence ID" value="KAF7439638.1"/>
    <property type="molecule type" value="Genomic_DNA"/>
</dbReference>
<keyword evidence="3" id="KW-1185">Reference proteome</keyword>
<feature type="region of interest" description="Disordered" evidence="1">
    <location>
        <begin position="1"/>
        <end position="63"/>
    </location>
</feature>
<feature type="compositionally biased region" description="Gly residues" evidence="1">
    <location>
        <begin position="29"/>
        <end position="43"/>
    </location>
</feature>
<name>A0A834UI55_VESPE</name>
<protein>
    <submittedName>
        <fullName evidence="2">Uncharacterized protein</fullName>
    </submittedName>
</protein>
<proteinExistence type="predicted"/>
<evidence type="ECO:0000313" key="2">
    <source>
        <dbReference type="EMBL" id="KAF7439638.1"/>
    </source>
</evidence>
<evidence type="ECO:0000313" key="3">
    <source>
        <dbReference type="Proteomes" id="UP000600918"/>
    </source>
</evidence>
<dbReference type="Proteomes" id="UP000600918">
    <property type="component" value="Unassembled WGS sequence"/>
</dbReference>
<comment type="caution">
    <text evidence="2">The sequence shown here is derived from an EMBL/GenBank/DDBJ whole genome shotgun (WGS) entry which is preliminary data.</text>
</comment>
<accession>A0A834UI55</accession>
<organism evidence="2 3">
    <name type="scientific">Vespula pensylvanica</name>
    <name type="common">Western yellow jacket</name>
    <name type="synonym">Wasp</name>
    <dbReference type="NCBI Taxonomy" id="30213"/>
    <lineage>
        <taxon>Eukaryota</taxon>
        <taxon>Metazoa</taxon>
        <taxon>Ecdysozoa</taxon>
        <taxon>Arthropoda</taxon>
        <taxon>Hexapoda</taxon>
        <taxon>Insecta</taxon>
        <taxon>Pterygota</taxon>
        <taxon>Neoptera</taxon>
        <taxon>Endopterygota</taxon>
        <taxon>Hymenoptera</taxon>
        <taxon>Apocrita</taxon>
        <taxon>Aculeata</taxon>
        <taxon>Vespoidea</taxon>
        <taxon>Vespidae</taxon>
        <taxon>Vespinae</taxon>
        <taxon>Vespula</taxon>
    </lineage>
</organism>